<evidence type="ECO:0000313" key="1">
    <source>
        <dbReference type="EMBL" id="KER03056.1"/>
    </source>
</evidence>
<dbReference type="EMBL" id="JGVH01000037">
    <property type="protein sequence ID" value="KER03056.1"/>
    <property type="molecule type" value="Genomic_DNA"/>
</dbReference>
<evidence type="ECO:0000313" key="2">
    <source>
        <dbReference type="Proteomes" id="UP000028002"/>
    </source>
</evidence>
<protein>
    <recommendedName>
        <fullName evidence="3">Transglutaminase-like domain-containing protein</fullName>
    </recommendedName>
</protein>
<proteinExistence type="predicted"/>
<dbReference type="Proteomes" id="UP000028002">
    <property type="component" value="Unassembled WGS sequence"/>
</dbReference>
<dbReference type="PATRIC" id="fig|1393735.3.peg.2391"/>
<dbReference type="RefSeq" id="WP_023043945.1">
    <property type="nucleotide sequence ID" value="NZ_CAWLUD010000037.1"/>
</dbReference>
<accession>A0A081RWK3</accession>
<organism evidence="1 2">
    <name type="scientific">Photorhabdus temperata subsp. temperata Meg1</name>
    <dbReference type="NCBI Taxonomy" id="1393735"/>
    <lineage>
        <taxon>Bacteria</taxon>
        <taxon>Pseudomonadati</taxon>
        <taxon>Pseudomonadota</taxon>
        <taxon>Gammaproteobacteria</taxon>
        <taxon>Enterobacterales</taxon>
        <taxon>Morganellaceae</taxon>
        <taxon>Photorhabdus</taxon>
    </lineage>
</organism>
<reference evidence="1 2" key="1">
    <citation type="submission" date="2014-03" db="EMBL/GenBank/DDBJ databases">
        <title>Draft Genome of Photorhabdus temperata Meg1.</title>
        <authorList>
            <person name="Hurst S.G.IV."/>
            <person name="Morris K."/>
            <person name="Thomas K."/>
            <person name="Tisa L.S."/>
        </authorList>
    </citation>
    <scope>NUCLEOTIDE SEQUENCE [LARGE SCALE GENOMIC DNA]</scope>
    <source>
        <strain evidence="1 2">Meg1</strain>
    </source>
</reference>
<sequence length="293" mass="34746">MISEHIKRLYTNRLETNYDYFYEEIPDSLDEIFKTARNIVEHYKGINKYRISPERYRDIDISQPNIILERLYQANVTSLMSPISFENKLVGHCLTISIVALDIMRYKKIPSRMRYAYCTYFIEDIFPEQILIEYWCFDRKEWIWGDPSINQAILDYNGISERFNFFDVDKTLSQPVYLVWNRLRKGELDFNMYRGINNVDDHNGVLKEVARILINDLAMINNLVLSVYDYVISPYESGNLSDSLYCFLDEVSEKMMDSQHCLISYDDSNPIMCKPQAVIRKSVFQKSEQCFTV</sequence>
<name>A0A081RWK3_PHOTE</name>
<evidence type="ECO:0008006" key="3">
    <source>
        <dbReference type="Google" id="ProtNLM"/>
    </source>
</evidence>
<comment type="caution">
    <text evidence="1">The sequence shown here is derived from an EMBL/GenBank/DDBJ whole genome shotgun (WGS) entry which is preliminary data.</text>
</comment>
<gene>
    <name evidence="1" type="ORF">MEG1DRAFT_02328</name>
</gene>
<dbReference type="AlphaFoldDB" id="A0A081RWK3"/>